<reference evidence="11" key="2">
    <citation type="submission" date="2023-05" db="EMBL/GenBank/DDBJ databases">
        <authorList>
            <consortium name="Lawrence Berkeley National Laboratory"/>
            <person name="Steindorff A."/>
            <person name="Hensen N."/>
            <person name="Bonometti L."/>
            <person name="Westerberg I."/>
            <person name="Brannstrom I.O."/>
            <person name="Guillou S."/>
            <person name="Cros-Aarteil S."/>
            <person name="Calhoun S."/>
            <person name="Haridas S."/>
            <person name="Kuo A."/>
            <person name="Mondo S."/>
            <person name="Pangilinan J."/>
            <person name="Riley R."/>
            <person name="Labutti K."/>
            <person name="Andreopoulos B."/>
            <person name="Lipzen A."/>
            <person name="Chen C."/>
            <person name="Yanf M."/>
            <person name="Daum C."/>
            <person name="Ng V."/>
            <person name="Clum A."/>
            <person name="Ohm R."/>
            <person name="Martin F."/>
            <person name="Silar P."/>
            <person name="Natvig D."/>
            <person name="Lalanne C."/>
            <person name="Gautier V."/>
            <person name="Ament-Velasquez S.L."/>
            <person name="Kruys A."/>
            <person name="Hutchinson M.I."/>
            <person name="Powell A.J."/>
            <person name="Barry K."/>
            <person name="Miller A.N."/>
            <person name="Grigoriev I.V."/>
            <person name="Debuchy R."/>
            <person name="Gladieux P."/>
            <person name="Thoren M.H."/>
            <person name="Johannesson H."/>
        </authorList>
    </citation>
    <scope>NUCLEOTIDE SEQUENCE</scope>
    <source>
        <strain evidence="11">CBS 990.96</strain>
    </source>
</reference>
<dbReference type="Pfam" id="PF07335">
    <property type="entry name" value="Glyco_hydro_75"/>
    <property type="match status" value="1"/>
</dbReference>
<proteinExistence type="inferred from homology"/>
<evidence type="ECO:0000256" key="4">
    <source>
        <dbReference type="ARBA" id="ARBA00022525"/>
    </source>
</evidence>
<feature type="chain" id="PRO_5042664260" description="Endo-chitosanase" evidence="10">
    <location>
        <begin position="20"/>
        <end position="253"/>
    </location>
</feature>
<evidence type="ECO:0000256" key="9">
    <source>
        <dbReference type="ARBA" id="ARBA00023326"/>
    </source>
</evidence>
<keyword evidence="6 10" id="KW-0378">Hydrolase</keyword>
<keyword evidence="7" id="KW-0119">Carbohydrate metabolism</keyword>
<evidence type="ECO:0000256" key="5">
    <source>
        <dbReference type="ARBA" id="ARBA00022729"/>
    </source>
</evidence>
<comment type="subcellular location">
    <subcellularLocation>
        <location evidence="2 10">Secreted</location>
    </subcellularLocation>
</comment>
<evidence type="ECO:0000256" key="7">
    <source>
        <dbReference type="ARBA" id="ARBA00023277"/>
    </source>
</evidence>
<evidence type="ECO:0000256" key="8">
    <source>
        <dbReference type="ARBA" id="ARBA00023295"/>
    </source>
</evidence>
<feature type="signal peptide" evidence="10">
    <location>
        <begin position="1"/>
        <end position="19"/>
    </location>
</feature>
<dbReference type="GO" id="GO:0005576">
    <property type="term" value="C:extracellular region"/>
    <property type="evidence" value="ECO:0007669"/>
    <property type="project" value="UniProtKB-SubCell"/>
</dbReference>
<evidence type="ECO:0000256" key="10">
    <source>
        <dbReference type="RuleBase" id="RU361208"/>
    </source>
</evidence>
<keyword evidence="4" id="KW-0964">Secreted</keyword>
<evidence type="ECO:0000256" key="1">
    <source>
        <dbReference type="ARBA" id="ARBA00000405"/>
    </source>
</evidence>
<comment type="function">
    <text evidence="10">Chitosanase catalyzing the endo-type cleavage of chitosan, the deacylated form of chitin. Chitosanase may be crucial in the degradation of the deacetylated portion of chitin in the fungal cell wall.</text>
</comment>
<dbReference type="GO" id="GO:0016977">
    <property type="term" value="F:chitosanase activity"/>
    <property type="evidence" value="ECO:0007669"/>
    <property type="project" value="UniProtKB-EC"/>
</dbReference>
<sequence>MLSLSFPFLVAILAFTSSARDVPPNVRNFYNTVKGRGDCKLKLATGFSGSASGSNTHSYCGDYANSTNIVYIKGPGQSFANMDIDCDGEQGGPNDGRCRGGDTKSATSFQAIVRGYNKGIQDLNANIHPYVVFGNLGSQPGWRTFEPQKVDILPLSIVAVVCGNQLIYGIWGDINGDDDGYPVVGEASISLATACYGNGMTSDAGHDEDDVLYIAFRGSSAVPGANGANWAARSYTEFEKSIEPLGNALVAMM</sequence>
<dbReference type="EMBL" id="MU865474">
    <property type="protein sequence ID" value="KAK4222396.1"/>
    <property type="molecule type" value="Genomic_DNA"/>
</dbReference>
<comment type="catalytic activity">
    <reaction evidence="1 10">
        <text>Endohydrolysis of beta-(1-&gt;4)-linkages between D-glucosamine residues in a partly acetylated chitosan.</text>
        <dbReference type="EC" id="3.2.1.132"/>
    </reaction>
</comment>
<comment type="similarity">
    <text evidence="3 10">Belongs to the glycosyl hydrolase 75 family.</text>
</comment>
<accession>A0AAN7BE43</accession>
<dbReference type="Proteomes" id="UP001301958">
    <property type="component" value="Unassembled WGS sequence"/>
</dbReference>
<comment type="caution">
    <text evidence="11">The sequence shown here is derived from an EMBL/GenBank/DDBJ whole genome shotgun (WGS) entry which is preliminary data.</text>
</comment>
<dbReference type="PANTHER" id="PTHR42061:SF6">
    <property type="entry name" value="ENDO-CHITOSANASE"/>
    <property type="match status" value="1"/>
</dbReference>
<keyword evidence="9 10" id="KW-0624">Polysaccharide degradation</keyword>
<keyword evidence="8 10" id="KW-0326">Glycosidase</keyword>
<protein>
    <recommendedName>
        <fullName evidence="10">Endo-chitosanase</fullName>
        <ecNumber evidence="10">3.2.1.132</ecNumber>
    </recommendedName>
</protein>
<evidence type="ECO:0000256" key="3">
    <source>
        <dbReference type="ARBA" id="ARBA00007799"/>
    </source>
</evidence>
<keyword evidence="12" id="KW-1185">Reference proteome</keyword>
<dbReference type="EC" id="3.2.1.132" evidence="10"/>
<dbReference type="PANTHER" id="PTHR42061">
    <property type="entry name" value="ENDO-CHITOSANASE"/>
    <property type="match status" value="1"/>
</dbReference>
<evidence type="ECO:0000313" key="12">
    <source>
        <dbReference type="Proteomes" id="UP001301958"/>
    </source>
</evidence>
<evidence type="ECO:0000313" key="11">
    <source>
        <dbReference type="EMBL" id="KAK4222396.1"/>
    </source>
</evidence>
<organism evidence="11 12">
    <name type="scientific">Podospora fimiseda</name>
    <dbReference type="NCBI Taxonomy" id="252190"/>
    <lineage>
        <taxon>Eukaryota</taxon>
        <taxon>Fungi</taxon>
        <taxon>Dikarya</taxon>
        <taxon>Ascomycota</taxon>
        <taxon>Pezizomycotina</taxon>
        <taxon>Sordariomycetes</taxon>
        <taxon>Sordariomycetidae</taxon>
        <taxon>Sordariales</taxon>
        <taxon>Podosporaceae</taxon>
        <taxon>Podospora</taxon>
    </lineage>
</organism>
<gene>
    <name evidence="11" type="ORF">QBC38DRAFT_82737</name>
</gene>
<evidence type="ECO:0000256" key="6">
    <source>
        <dbReference type="ARBA" id="ARBA00022801"/>
    </source>
</evidence>
<dbReference type="GO" id="GO:0000272">
    <property type="term" value="P:polysaccharide catabolic process"/>
    <property type="evidence" value="ECO:0007669"/>
    <property type="project" value="UniProtKB-KW"/>
</dbReference>
<evidence type="ECO:0000256" key="2">
    <source>
        <dbReference type="ARBA" id="ARBA00004613"/>
    </source>
</evidence>
<name>A0AAN7BE43_9PEZI</name>
<dbReference type="AlphaFoldDB" id="A0AAN7BE43"/>
<reference evidence="11" key="1">
    <citation type="journal article" date="2023" name="Mol. Phylogenet. Evol.">
        <title>Genome-scale phylogeny and comparative genomics of the fungal order Sordariales.</title>
        <authorList>
            <person name="Hensen N."/>
            <person name="Bonometti L."/>
            <person name="Westerberg I."/>
            <person name="Brannstrom I.O."/>
            <person name="Guillou S."/>
            <person name="Cros-Aarteil S."/>
            <person name="Calhoun S."/>
            <person name="Haridas S."/>
            <person name="Kuo A."/>
            <person name="Mondo S."/>
            <person name="Pangilinan J."/>
            <person name="Riley R."/>
            <person name="LaButti K."/>
            <person name="Andreopoulos B."/>
            <person name="Lipzen A."/>
            <person name="Chen C."/>
            <person name="Yan M."/>
            <person name="Daum C."/>
            <person name="Ng V."/>
            <person name="Clum A."/>
            <person name="Steindorff A."/>
            <person name="Ohm R.A."/>
            <person name="Martin F."/>
            <person name="Silar P."/>
            <person name="Natvig D.O."/>
            <person name="Lalanne C."/>
            <person name="Gautier V."/>
            <person name="Ament-Velasquez S.L."/>
            <person name="Kruys A."/>
            <person name="Hutchinson M.I."/>
            <person name="Powell A.J."/>
            <person name="Barry K."/>
            <person name="Miller A.N."/>
            <person name="Grigoriev I.V."/>
            <person name="Debuchy R."/>
            <person name="Gladieux P."/>
            <person name="Hiltunen Thoren M."/>
            <person name="Johannesson H."/>
        </authorList>
    </citation>
    <scope>NUCLEOTIDE SEQUENCE</scope>
    <source>
        <strain evidence="11">CBS 990.96</strain>
    </source>
</reference>
<keyword evidence="5 10" id="KW-0732">Signal</keyword>
<dbReference type="InterPro" id="IPR009939">
    <property type="entry name" value="Chitosanase_fungal"/>
</dbReference>